<accession>A0A1I8B9Z7</accession>
<protein>
    <submittedName>
        <fullName evidence="2">PPIase cyclophilin-type domain-containing protein</fullName>
    </submittedName>
</protein>
<dbReference type="SUPFAM" id="SSF143990">
    <property type="entry name" value="YbiA-like"/>
    <property type="match status" value="1"/>
</dbReference>
<dbReference type="WBParaSite" id="MhA1_Contig1737.frz3.gene6">
    <property type="protein sequence ID" value="MhA1_Contig1737.frz3.gene6"/>
    <property type="gene ID" value="MhA1_Contig1737.frz3.gene6"/>
</dbReference>
<name>A0A1I8B9Z7_MELHA</name>
<organism evidence="1 2">
    <name type="scientific">Meloidogyne hapla</name>
    <name type="common">Root-knot nematode worm</name>
    <dbReference type="NCBI Taxonomy" id="6305"/>
    <lineage>
        <taxon>Eukaryota</taxon>
        <taxon>Metazoa</taxon>
        <taxon>Ecdysozoa</taxon>
        <taxon>Nematoda</taxon>
        <taxon>Chromadorea</taxon>
        <taxon>Rhabditida</taxon>
        <taxon>Tylenchina</taxon>
        <taxon>Tylenchomorpha</taxon>
        <taxon>Tylenchoidea</taxon>
        <taxon>Meloidogynidae</taxon>
        <taxon>Meloidogyninae</taxon>
        <taxon>Meloidogyne</taxon>
    </lineage>
</organism>
<reference evidence="2" key="1">
    <citation type="submission" date="2016-11" db="UniProtKB">
        <authorList>
            <consortium name="WormBaseParasite"/>
        </authorList>
    </citation>
    <scope>IDENTIFICATION</scope>
</reference>
<sequence length="127" mass="15006">MPYIYDTLMGECPDESNAAKFFQNCGLLHTERFCHCGSQMRPSMVKCVPARNFKNDKRIHSTNTKLNFDHYETLATLWDVDSASIRDKQNWPGKNVLGRILTRIRDVLRSKKEYLHEWEEVNRRQTI</sequence>
<keyword evidence="1" id="KW-1185">Reference proteome</keyword>
<dbReference type="AlphaFoldDB" id="A0A1I8B9Z7"/>
<proteinExistence type="predicted"/>
<dbReference type="Proteomes" id="UP000095281">
    <property type="component" value="Unplaced"/>
</dbReference>
<dbReference type="InterPro" id="IPR037238">
    <property type="entry name" value="YbiA-like_sf"/>
</dbReference>
<evidence type="ECO:0000313" key="1">
    <source>
        <dbReference type="Proteomes" id="UP000095281"/>
    </source>
</evidence>
<evidence type="ECO:0000313" key="2">
    <source>
        <dbReference type="WBParaSite" id="MhA1_Contig1737.frz3.gene6"/>
    </source>
</evidence>